<dbReference type="EMBL" id="SIYF01000553">
    <property type="protein sequence ID" value="TKK64054.1"/>
    <property type="molecule type" value="Genomic_DNA"/>
</dbReference>
<gene>
    <name evidence="2" type="ORF">DAI13_13780</name>
    <name evidence="4" type="ORF">EY666_17200</name>
    <name evidence="3" type="ORF">NCTC13379_01045</name>
</gene>
<reference evidence="2 5" key="1">
    <citation type="submission" date="2018-04" db="EMBL/GenBank/DDBJ databases">
        <authorList>
            <person name="Van Tyne D."/>
        </authorList>
    </citation>
    <scope>NUCLEOTIDE SEQUENCE [LARGE SCALE GENOMIC DNA]</scope>
    <source>
        <strain evidence="2 5">B2535</strain>
    </source>
</reference>
<protein>
    <submittedName>
        <fullName evidence="4">Uncharacterized protein</fullName>
    </submittedName>
</protein>
<dbReference type="EMBL" id="UGIX01000001">
    <property type="protein sequence ID" value="STP64231.1"/>
    <property type="molecule type" value="Genomic_DNA"/>
</dbReference>
<evidence type="ECO:0000256" key="1">
    <source>
        <dbReference type="SAM" id="Phobius"/>
    </source>
</evidence>
<name>A0A4V6XH07_ENTFL</name>
<dbReference type="AlphaFoldDB" id="A0A4V6XH07"/>
<organism evidence="4 7">
    <name type="scientific">Enterococcus faecalis</name>
    <name type="common">Streptococcus faecalis</name>
    <dbReference type="NCBI Taxonomy" id="1351"/>
    <lineage>
        <taxon>Bacteria</taxon>
        <taxon>Bacillati</taxon>
        <taxon>Bacillota</taxon>
        <taxon>Bacilli</taxon>
        <taxon>Lactobacillales</taxon>
        <taxon>Enterococcaceae</taxon>
        <taxon>Enterococcus</taxon>
    </lineage>
</organism>
<accession>A0A4V6XH07</accession>
<evidence type="ECO:0000313" key="3">
    <source>
        <dbReference type="EMBL" id="STP64231.1"/>
    </source>
</evidence>
<dbReference type="Proteomes" id="UP000305511">
    <property type="component" value="Unassembled WGS sequence"/>
</dbReference>
<evidence type="ECO:0000313" key="6">
    <source>
        <dbReference type="Proteomes" id="UP000254396"/>
    </source>
</evidence>
<keyword evidence="1" id="KW-1133">Transmembrane helix</keyword>
<feature type="transmembrane region" description="Helical" evidence="1">
    <location>
        <begin position="30"/>
        <end position="48"/>
    </location>
</feature>
<reference evidence="4 7" key="3">
    <citation type="submission" date="2019-02" db="EMBL/GenBank/DDBJ databases">
        <title>Bacteria dissemination in different level of health care in South Africa: the effectiveness of infections prevention and control.</title>
        <authorList>
            <person name="Shobo C."/>
            <person name="Amoako D.G."/>
            <person name="Allam M."/>
            <person name="Ismail A."/>
            <person name="Bester L.A."/>
            <person name="Essack S.Y."/>
        </authorList>
    </citation>
    <scope>NUCLEOTIDE SEQUENCE [LARGE SCALE GENOMIC DNA]</scope>
    <source>
        <strain evidence="4 7">2SIL2</strain>
    </source>
</reference>
<dbReference type="EMBL" id="PZZH01000001">
    <property type="protein sequence ID" value="PTN78774.1"/>
    <property type="molecule type" value="Genomic_DNA"/>
</dbReference>
<reference evidence="3 6" key="2">
    <citation type="submission" date="2018-06" db="EMBL/GenBank/DDBJ databases">
        <authorList>
            <consortium name="Pathogen Informatics"/>
            <person name="Doyle S."/>
        </authorList>
    </citation>
    <scope>NUCLEOTIDE SEQUENCE [LARGE SCALE GENOMIC DNA]</scope>
    <source>
        <strain evidence="3 6">NCTC13379</strain>
    </source>
</reference>
<evidence type="ECO:0000313" key="7">
    <source>
        <dbReference type="Proteomes" id="UP000305511"/>
    </source>
</evidence>
<evidence type="ECO:0000313" key="4">
    <source>
        <dbReference type="EMBL" id="TKK64054.1"/>
    </source>
</evidence>
<sequence length="79" mass="9048">MASITKKINLGQAKSREEINMKKIYHLRRMAALLVVFGLGLLVGGNIGPLIQNIYIAAFIIWLLYYDLALEDREEKKQK</sequence>
<evidence type="ECO:0000313" key="5">
    <source>
        <dbReference type="Proteomes" id="UP000244140"/>
    </source>
</evidence>
<dbReference type="Proteomes" id="UP000254396">
    <property type="component" value="Unassembled WGS sequence"/>
</dbReference>
<dbReference type="Proteomes" id="UP000244140">
    <property type="component" value="Unassembled WGS sequence"/>
</dbReference>
<keyword evidence="1" id="KW-0472">Membrane</keyword>
<keyword evidence="1" id="KW-0812">Transmembrane</keyword>
<proteinExistence type="predicted"/>
<feature type="transmembrane region" description="Helical" evidence="1">
    <location>
        <begin position="54"/>
        <end position="70"/>
    </location>
</feature>
<comment type="caution">
    <text evidence="4">The sequence shown here is derived from an EMBL/GenBank/DDBJ whole genome shotgun (WGS) entry which is preliminary data.</text>
</comment>
<evidence type="ECO:0000313" key="2">
    <source>
        <dbReference type="EMBL" id="PTN78774.1"/>
    </source>
</evidence>